<protein>
    <recommendedName>
        <fullName evidence="4">Lipoprotein</fullName>
    </recommendedName>
</protein>
<evidence type="ECO:0000256" key="1">
    <source>
        <dbReference type="SAM" id="SignalP"/>
    </source>
</evidence>
<dbReference type="Proteomes" id="UP001185092">
    <property type="component" value="Unassembled WGS sequence"/>
</dbReference>
<dbReference type="PROSITE" id="PS51257">
    <property type="entry name" value="PROKAR_LIPOPROTEIN"/>
    <property type="match status" value="1"/>
</dbReference>
<feature type="signal peptide" evidence="1">
    <location>
        <begin position="1"/>
        <end position="19"/>
    </location>
</feature>
<keyword evidence="3" id="KW-1185">Reference proteome</keyword>
<evidence type="ECO:0000313" key="2">
    <source>
        <dbReference type="EMBL" id="MDR6240115.1"/>
    </source>
</evidence>
<comment type="caution">
    <text evidence="2">The sequence shown here is derived from an EMBL/GenBank/DDBJ whole genome shotgun (WGS) entry which is preliminary data.</text>
</comment>
<accession>A0AAE4BTM4</accession>
<sequence length="173" mass="20045">MMVSRTLFYSLAFSLMILASSCGEVNKAKMEVEGKQISSSKQTKQDFIFQIIDKKTKRQGGQRVNIFVKYRYTPTQSEQSKFIDYRKVREVAVKYIMPTESHPQEDQWENLSKAIAEEIMIMYNFDAISVQWQTHPNDHPKGEALYEPGFHGGVYTIGDIEPLSYEGFIKRPE</sequence>
<dbReference type="AlphaFoldDB" id="A0AAE4BTM4"/>
<evidence type="ECO:0000313" key="3">
    <source>
        <dbReference type="Proteomes" id="UP001185092"/>
    </source>
</evidence>
<gene>
    <name evidence="2" type="ORF">HNQ88_003181</name>
</gene>
<dbReference type="EMBL" id="JAVDQD010000004">
    <property type="protein sequence ID" value="MDR6240115.1"/>
    <property type="molecule type" value="Genomic_DNA"/>
</dbReference>
<organism evidence="2 3">
    <name type="scientific">Aureibacter tunicatorum</name>
    <dbReference type="NCBI Taxonomy" id="866807"/>
    <lineage>
        <taxon>Bacteria</taxon>
        <taxon>Pseudomonadati</taxon>
        <taxon>Bacteroidota</taxon>
        <taxon>Cytophagia</taxon>
        <taxon>Cytophagales</taxon>
        <taxon>Persicobacteraceae</taxon>
        <taxon>Aureibacter</taxon>
    </lineage>
</organism>
<keyword evidence="1" id="KW-0732">Signal</keyword>
<reference evidence="2" key="1">
    <citation type="submission" date="2023-07" db="EMBL/GenBank/DDBJ databases">
        <title>Genomic Encyclopedia of Type Strains, Phase IV (KMG-IV): sequencing the most valuable type-strain genomes for metagenomic binning, comparative biology and taxonomic classification.</title>
        <authorList>
            <person name="Goeker M."/>
        </authorList>
    </citation>
    <scope>NUCLEOTIDE SEQUENCE</scope>
    <source>
        <strain evidence="2">DSM 26174</strain>
    </source>
</reference>
<name>A0AAE4BTM4_9BACT</name>
<evidence type="ECO:0008006" key="4">
    <source>
        <dbReference type="Google" id="ProtNLM"/>
    </source>
</evidence>
<feature type="chain" id="PRO_5042128206" description="Lipoprotein" evidence="1">
    <location>
        <begin position="20"/>
        <end position="173"/>
    </location>
</feature>
<dbReference type="RefSeq" id="WP_309939968.1">
    <property type="nucleotide sequence ID" value="NZ_AP025305.1"/>
</dbReference>
<proteinExistence type="predicted"/>